<protein>
    <submittedName>
        <fullName evidence="1">Uncharacterized protein</fullName>
    </submittedName>
</protein>
<accession>A0A2C6MBB2</accession>
<dbReference type="EMBL" id="AWQQ01000049">
    <property type="protein sequence ID" value="PHJ38509.1"/>
    <property type="molecule type" value="Genomic_DNA"/>
</dbReference>
<evidence type="ECO:0000313" key="2">
    <source>
        <dbReference type="Proteomes" id="UP000222564"/>
    </source>
</evidence>
<dbReference type="AlphaFoldDB" id="A0A2C6MBB2"/>
<keyword evidence="2" id="KW-1185">Reference proteome</keyword>
<sequence length="36" mass="4387">MPPGCQGGENLDSDYKKMYNYLWEKIEFDIWQQVFI</sequence>
<organism evidence="1 2">
    <name type="scientific">Desulforamulus profundi</name>
    <dbReference type="NCBI Taxonomy" id="1383067"/>
    <lineage>
        <taxon>Bacteria</taxon>
        <taxon>Bacillati</taxon>
        <taxon>Bacillota</taxon>
        <taxon>Clostridia</taxon>
        <taxon>Eubacteriales</taxon>
        <taxon>Peptococcaceae</taxon>
        <taxon>Desulforamulus</taxon>
    </lineage>
</organism>
<proteinExistence type="predicted"/>
<dbReference type="Proteomes" id="UP000222564">
    <property type="component" value="Unassembled WGS sequence"/>
</dbReference>
<gene>
    <name evidence="1" type="ORF">P378_09795</name>
</gene>
<reference evidence="1 2" key="1">
    <citation type="submission" date="2013-09" db="EMBL/GenBank/DDBJ databases">
        <title>Biodegradation of hydrocarbons in the deep terrestrial subsurface : characterization of a microbial consortium composed of two Desulfotomaculum species originating from a deep geological formation.</title>
        <authorList>
            <person name="Aullo T."/>
            <person name="Berlendis S."/>
            <person name="Lascourreges J.-F."/>
            <person name="Dessort D."/>
            <person name="Saint-Laurent S."/>
            <person name="Schraauwers B."/>
            <person name="Mas J."/>
            <person name="Magot M."/>
            <person name="Ranchou-Peyruse A."/>
        </authorList>
    </citation>
    <scope>NUCLEOTIDE SEQUENCE [LARGE SCALE GENOMIC DNA]</scope>
    <source>
        <strain evidence="1 2">Bs107</strain>
    </source>
</reference>
<evidence type="ECO:0000313" key="1">
    <source>
        <dbReference type="EMBL" id="PHJ38509.1"/>
    </source>
</evidence>
<name>A0A2C6MBB2_9FIRM</name>
<comment type="caution">
    <text evidence="1">The sequence shown here is derived from an EMBL/GenBank/DDBJ whole genome shotgun (WGS) entry which is preliminary data.</text>
</comment>